<dbReference type="PIRSF" id="PIRSF036893">
    <property type="entry name" value="Lipocalin_ApoD"/>
    <property type="match status" value="1"/>
</dbReference>
<keyword evidence="2" id="KW-0998">Cell outer membrane</keyword>
<dbReference type="PANTHER" id="PTHR10612">
    <property type="entry name" value="APOLIPOPROTEIN D"/>
    <property type="match status" value="1"/>
</dbReference>
<keyword evidence="2" id="KW-0446">Lipid-binding</keyword>
<dbReference type="PRINTS" id="PR01171">
    <property type="entry name" value="BCTLIPOCALIN"/>
</dbReference>
<evidence type="ECO:0000256" key="1">
    <source>
        <dbReference type="ARBA" id="ARBA00006889"/>
    </source>
</evidence>
<keyword evidence="2" id="KW-0472">Membrane</keyword>
<dbReference type="Pfam" id="PF08212">
    <property type="entry name" value="Lipocalin_2"/>
    <property type="match status" value="1"/>
</dbReference>
<evidence type="ECO:0000256" key="2">
    <source>
        <dbReference type="PIRNR" id="PIRNR036893"/>
    </source>
</evidence>
<dbReference type="InterPro" id="IPR012674">
    <property type="entry name" value="Calycin"/>
</dbReference>
<dbReference type="InterPro" id="IPR000566">
    <property type="entry name" value="Lipocln_cytosolic_FA-bd_dom"/>
</dbReference>
<sequence length="172" mass="19895">MRLIILLCVTMLTSCTGVPENITPVSNFELPRYLGKWYEIARLPHPFEEGLNKVTAEYERRADGGIKVINRGFHSEDKEWKEAEGKAYFVDEENTGHLKVSFFGPFYASYVIIELDENYQYAMVTGPDRDYLWILSRRPQLKQQTVERLVNQASSLGYPVEELIFVKHDIGV</sequence>
<dbReference type="InterPro" id="IPR002446">
    <property type="entry name" value="Lipocalin_bac"/>
</dbReference>
<dbReference type="EMBL" id="JAPFRD010000011">
    <property type="protein sequence ID" value="MCW8109203.1"/>
    <property type="molecule type" value="Genomic_DNA"/>
</dbReference>
<comment type="caution">
    <text evidence="4">The sequence shown here is derived from an EMBL/GenBank/DDBJ whole genome shotgun (WGS) entry which is preliminary data.</text>
</comment>
<organism evidence="4 5">
    <name type="scientific">Alteromonas aquimaris</name>
    <dbReference type="NCBI Taxonomy" id="2998417"/>
    <lineage>
        <taxon>Bacteria</taxon>
        <taxon>Pseudomonadati</taxon>
        <taxon>Pseudomonadota</taxon>
        <taxon>Gammaproteobacteria</taxon>
        <taxon>Alteromonadales</taxon>
        <taxon>Alteromonadaceae</taxon>
        <taxon>Alteromonas/Salinimonas group</taxon>
        <taxon>Alteromonas</taxon>
    </lineage>
</organism>
<dbReference type="Proteomes" id="UP001142810">
    <property type="component" value="Unassembled WGS sequence"/>
</dbReference>
<dbReference type="InterPro" id="IPR047202">
    <property type="entry name" value="Lipocalin_Blc-like_dom"/>
</dbReference>
<name>A0ABT3P8X1_9ALTE</name>
<evidence type="ECO:0000313" key="5">
    <source>
        <dbReference type="Proteomes" id="UP001142810"/>
    </source>
</evidence>
<evidence type="ECO:0000259" key="3">
    <source>
        <dbReference type="Pfam" id="PF08212"/>
    </source>
</evidence>
<feature type="domain" description="Lipocalin/cytosolic fatty-acid binding" evidence="3">
    <location>
        <begin position="29"/>
        <end position="167"/>
    </location>
</feature>
<comment type="similarity">
    <text evidence="1 2">Belongs to the calycin superfamily. Lipocalin family.</text>
</comment>
<dbReference type="RefSeq" id="WP_265617949.1">
    <property type="nucleotide sequence ID" value="NZ_JAPFRD010000011.1"/>
</dbReference>
<dbReference type="CDD" id="cd19438">
    <property type="entry name" value="lipocalin_Blc-like"/>
    <property type="match status" value="1"/>
</dbReference>
<gene>
    <name evidence="4" type="ORF">OPS25_11905</name>
</gene>
<comment type="subcellular location">
    <subcellularLocation>
        <location evidence="2">Cell outer membrane</location>
    </subcellularLocation>
</comment>
<dbReference type="InterPro" id="IPR022271">
    <property type="entry name" value="Lipocalin_ApoD"/>
</dbReference>
<dbReference type="PROSITE" id="PS00213">
    <property type="entry name" value="LIPOCALIN"/>
    <property type="match status" value="1"/>
</dbReference>
<dbReference type="SUPFAM" id="SSF50814">
    <property type="entry name" value="Lipocalins"/>
    <property type="match status" value="1"/>
</dbReference>
<dbReference type="InterPro" id="IPR022272">
    <property type="entry name" value="Lipocalin_CS"/>
</dbReference>
<reference evidence="4" key="1">
    <citation type="submission" date="2022-11" db="EMBL/GenBank/DDBJ databases">
        <title>Alteromonas sp. nov., isolated from sea water of the Qingdao.</title>
        <authorList>
            <person name="Wang Q."/>
        </authorList>
    </citation>
    <scope>NUCLEOTIDE SEQUENCE</scope>
    <source>
        <strain evidence="4">ASW11-7</strain>
    </source>
</reference>
<dbReference type="Gene3D" id="2.40.128.20">
    <property type="match status" value="1"/>
</dbReference>
<dbReference type="PANTHER" id="PTHR10612:SF34">
    <property type="entry name" value="APOLIPOPROTEIN D"/>
    <property type="match status" value="1"/>
</dbReference>
<protein>
    <recommendedName>
        <fullName evidence="2">Outer membrane lipoprotein Blc</fullName>
    </recommendedName>
</protein>
<comment type="function">
    <text evidence="2">Involved in the storage or transport of lipids necessary for membrane maintenance under stressful conditions. Displays a binding preference for lysophospholipids.</text>
</comment>
<keyword evidence="2" id="KW-0449">Lipoprotein</keyword>
<comment type="subunit">
    <text evidence="2">Homodimer.</text>
</comment>
<keyword evidence="5" id="KW-1185">Reference proteome</keyword>
<accession>A0ABT3P8X1</accession>
<dbReference type="PROSITE" id="PS51257">
    <property type="entry name" value="PROKAR_LIPOPROTEIN"/>
    <property type="match status" value="1"/>
</dbReference>
<proteinExistence type="inferred from homology"/>
<evidence type="ECO:0000313" key="4">
    <source>
        <dbReference type="EMBL" id="MCW8109203.1"/>
    </source>
</evidence>